<keyword evidence="1" id="KW-0472">Membrane</keyword>
<keyword evidence="4" id="KW-1185">Reference proteome</keyword>
<gene>
    <name evidence="3" type="ORF">IC620_14890</name>
</gene>
<name>A0A926N7X5_9BACL</name>
<reference evidence="3" key="1">
    <citation type="submission" date="2020-09" db="EMBL/GenBank/DDBJ databases">
        <title>A novel bacterium of genus Hazenella, isolated from South China Sea.</title>
        <authorList>
            <person name="Huang H."/>
            <person name="Mo K."/>
            <person name="Hu Y."/>
        </authorList>
    </citation>
    <scope>NUCLEOTIDE SEQUENCE</scope>
    <source>
        <strain evidence="3">IB182357</strain>
    </source>
</reference>
<accession>A0A926N7X5</accession>
<evidence type="ECO:0000256" key="1">
    <source>
        <dbReference type="SAM" id="Phobius"/>
    </source>
</evidence>
<evidence type="ECO:0000259" key="2">
    <source>
        <dbReference type="Pfam" id="PF22813"/>
    </source>
</evidence>
<evidence type="ECO:0000313" key="3">
    <source>
        <dbReference type="EMBL" id="MBD1373631.1"/>
    </source>
</evidence>
<dbReference type="RefSeq" id="WP_191138851.1">
    <property type="nucleotide sequence ID" value="NZ_JACXAG020000001.1"/>
</dbReference>
<protein>
    <recommendedName>
        <fullName evidence="2">TcaA second domain-containing protein</fullName>
    </recommendedName>
</protein>
<proteinExistence type="predicted"/>
<dbReference type="InterPro" id="IPR054529">
    <property type="entry name" value="TcaA_2nd"/>
</dbReference>
<sequence>MNLVAQKKKKAVLLSIVIGLVLIVGVVALYGVQAGPQETVNRFMTALQNEDTELLHELIESDDERMVIQTGQLKQLSTYVKKINLMQSNSRKLLIYISINIRLL</sequence>
<feature type="transmembrane region" description="Helical" evidence="1">
    <location>
        <begin position="12"/>
        <end position="32"/>
    </location>
</feature>
<keyword evidence="1" id="KW-0812">Transmembrane</keyword>
<evidence type="ECO:0000313" key="4">
    <source>
        <dbReference type="Proteomes" id="UP000661691"/>
    </source>
</evidence>
<feature type="domain" description="TcaA second" evidence="2">
    <location>
        <begin position="36"/>
        <end position="82"/>
    </location>
</feature>
<comment type="caution">
    <text evidence="3">The sequence shown here is derived from an EMBL/GenBank/DDBJ whole genome shotgun (WGS) entry which is preliminary data.</text>
</comment>
<dbReference type="EMBL" id="JACXAH010000030">
    <property type="protein sequence ID" value="MBD1373631.1"/>
    <property type="molecule type" value="Genomic_DNA"/>
</dbReference>
<dbReference type="Proteomes" id="UP000661691">
    <property type="component" value="Unassembled WGS sequence"/>
</dbReference>
<dbReference type="Pfam" id="PF22813">
    <property type="entry name" value="TcaA_2nd"/>
    <property type="match status" value="1"/>
</dbReference>
<organism evidence="3 4">
    <name type="scientific">Polycladospora coralii</name>
    <dbReference type="NCBI Taxonomy" id="2771432"/>
    <lineage>
        <taxon>Bacteria</taxon>
        <taxon>Bacillati</taxon>
        <taxon>Bacillota</taxon>
        <taxon>Bacilli</taxon>
        <taxon>Bacillales</taxon>
        <taxon>Thermoactinomycetaceae</taxon>
        <taxon>Polycladospora</taxon>
    </lineage>
</organism>
<dbReference type="AlphaFoldDB" id="A0A926N7X5"/>
<keyword evidence="1" id="KW-1133">Transmembrane helix</keyword>